<sequence length="85" mass="9876">MTLIECHYDNRGDLDKPREEYAGCETDQPICIKEDLSPGTCLSPLHVCRSKYIYSFTPPVLQYKNYVISDIGEKICVYIYDLDYI</sequence>
<dbReference type="Proteomes" id="UP000747542">
    <property type="component" value="Unassembled WGS sequence"/>
</dbReference>
<organism evidence="1 2">
    <name type="scientific">Homarus americanus</name>
    <name type="common">American lobster</name>
    <dbReference type="NCBI Taxonomy" id="6706"/>
    <lineage>
        <taxon>Eukaryota</taxon>
        <taxon>Metazoa</taxon>
        <taxon>Ecdysozoa</taxon>
        <taxon>Arthropoda</taxon>
        <taxon>Crustacea</taxon>
        <taxon>Multicrustacea</taxon>
        <taxon>Malacostraca</taxon>
        <taxon>Eumalacostraca</taxon>
        <taxon>Eucarida</taxon>
        <taxon>Decapoda</taxon>
        <taxon>Pleocyemata</taxon>
        <taxon>Astacidea</taxon>
        <taxon>Nephropoidea</taxon>
        <taxon>Nephropidae</taxon>
        <taxon>Homarus</taxon>
    </lineage>
</organism>
<dbReference type="EMBL" id="JAHLQT010033826">
    <property type="protein sequence ID" value="KAG7159100.1"/>
    <property type="molecule type" value="Genomic_DNA"/>
</dbReference>
<accession>A0A8J5JNZ5</accession>
<comment type="caution">
    <text evidence="1">The sequence shown here is derived from an EMBL/GenBank/DDBJ whole genome shotgun (WGS) entry which is preliminary data.</text>
</comment>
<proteinExistence type="predicted"/>
<protein>
    <submittedName>
        <fullName evidence="1">Uncharacterized protein</fullName>
    </submittedName>
</protein>
<name>A0A8J5JNZ5_HOMAM</name>
<keyword evidence="2" id="KW-1185">Reference proteome</keyword>
<gene>
    <name evidence="1" type="ORF">Hamer_G026578</name>
</gene>
<dbReference type="AlphaFoldDB" id="A0A8J5JNZ5"/>
<reference evidence="1" key="1">
    <citation type="journal article" date="2021" name="Sci. Adv.">
        <title>The American lobster genome reveals insights on longevity, neural, and immune adaptations.</title>
        <authorList>
            <person name="Polinski J.M."/>
            <person name="Zimin A.V."/>
            <person name="Clark K.F."/>
            <person name="Kohn A.B."/>
            <person name="Sadowski N."/>
            <person name="Timp W."/>
            <person name="Ptitsyn A."/>
            <person name="Khanna P."/>
            <person name="Romanova D.Y."/>
            <person name="Williams P."/>
            <person name="Greenwood S.J."/>
            <person name="Moroz L.L."/>
            <person name="Walt D.R."/>
            <person name="Bodnar A.G."/>
        </authorList>
    </citation>
    <scope>NUCLEOTIDE SEQUENCE</scope>
    <source>
        <strain evidence="1">GMGI-L3</strain>
    </source>
</reference>
<evidence type="ECO:0000313" key="2">
    <source>
        <dbReference type="Proteomes" id="UP000747542"/>
    </source>
</evidence>
<evidence type="ECO:0000313" key="1">
    <source>
        <dbReference type="EMBL" id="KAG7159100.1"/>
    </source>
</evidence>